<organism evidence="2 3">
    <name type="scientific">Clostridium perfringens</name>
    <dbReference type="NCBI Taxonomy" id="1502"/>
    <lineage>
        <taxon>Bacteria</taxon>
        <taxon>Bacillati</taxon>
        <taxon>Bacillota</taxon>
        <taxon>Clostridia</taxon>
        <taxon>Eubacteriales</taxon>
        <taxon>Clostridiaceae</taxon>
        <taxon>Clostridium</taxon>
    </lineage>
</organism>
<dbReference type="Pfam" id="PF08298">
    <property type="entry name" value="AAA_PrkA"/>
    <property type="match status" value="1"/>
</dbReference>
<feature type="domain" description="PrkA AAA" evidence="1">
    <location>
        <begin position="22"/>
        <end position="117"/>
    </location>
</feature>
<reference evidence="2" key="1">
    <citation type="submission" date="2019-11" db="EMBL/GenBank/DDBJ databases">
        <title>Characterization of Clostridium perfringens isolates from swine manure treated agricultural soils.</title>
        <authorList>
            <person name="Wushke S.T."/>
        </authorList>
    </citation>
    <scope>NUCLEOTIDE SEQUENCE</scope>
    <source>
        <strain evidence="2">X15</strain>
    </source>
</reference>
<dbReference type="PANTHER" id="PTHR30267:SF2">
    <property type="entry name" value="PROTEIN PRKA"/>
    <property type="match status" value="1"/>
</dbReference>
<dbReference type="InterPro" id="IPR013153">
    <property type="entry name" value="Prk_AAA"/>
</dbReference>
<keyword evidence="2" id="KW-0418">Kinase</keyword>
<gene>
    <name evidence="2" type="ORF">GNF81_19940</name>
</gene>
<protein>
    <submittedName>
        <fullName evidence="2">Serine protein kinase</fullName>
    </submittedName>
</protein>
<accession>A0AAW9J927</accession>
<keyword evidence="2" id="KW-0808">Transferase</keyword>
<evidence type="ECO:0000313" key="3">
    <source>
        <dbReference type="Proteomes" id="UP001289066"/>
    </source>
</evidence>
<dbReference type="PANTHER" id="PTHR30267">
    <property type="entry name" value="PROTEIN KINASE PRKA"/>
    <property type="match status" value="1"/>
</dbReference>
<dbReference type="AlphaFoldDB" id="A0AAW9J927"/>
<sequence>MNFEEFIKSDRESRNKEKFEGTFLDYLEIVKEKPEVAKLSHKRIYDMVVSKGIEVLKGEENPKVKKIYGNDPIRRYGFFKDDFFGIDKVIMKLVNYLHSASMKGEEARQVLYLVGPV</sequence>
<dbReference type="EMBL" id="WNVG01001109">
    <property type="protein sequence ID" value="MDZ5034962.1"/>
    <property type="molecule type" value="Genomic_DNA"/>
</dbReference>
<dbReference type="Proteomes" id="UP001289066">
    <property type="component" value="Unassembled WGS sequence"/>
</dbReference>
<comment type="caution">
    <text evidence="2">The sequence shown here is derived from an EMBL/GenBank/DDBJ whole genome shotgun (WGS) entry which is preliminary data.</text>
</comment>
<name>A0AAW9J927_CLOPF</name>
<evidence type="ECO:0000313" key="2">
    <source>
        <dbReference type="EMBL" id="MDZ5034962.1"/>
    </source>
</evidence>
<evidence type="ECO:0000259" key="1">
    <source>
        <dbReference type="Pfam" id="PF08298"/>
    </source>
</evidence>
<proteinExistence type="predicted"/>
<dbReference type="GO" id="GO:0004672">
    <property type="term" value="F:protein kinase activity"/>
    <property type="evidence" value="ECO:0007669"/>
    <property type="project" value="TreeGrafter"/>
</dbReference>
<feature type="non-terminal residue" evidence="2">
    <location>
        <position position="117"/>
    </location>
</feature>